<dbReference type="EMBL" id="KQ947410">
    <property type="protein sequence ID" value="KUJ20146.1"/>
    <property type="molecule type" value="Genomic_DNA"/>
</dbReference>
<proteinExistence type="predicted"/>
<dbReference type="GO" id="GO:0000981">
    <property type="term" value="F:DNA-binding transcription factor activity, RNA polymerase II-specific"/>
    <property type="evidence" value="ECO:0007669"/>
    <property type="project" value="InterPro"/>
</dbReference>
<dbReference type="RefSeq" id="XP_018074501.1">
    <property type="nucleotide sequence ID" value="XM_018219569.1"/>
</dbReference>
<reference evidence="2 3" key="1">
    <citation type="submission" date="2015-10" db="EMBL/GenBank/DDBJ databases">
        <title>Full genome of DAOMC 229536 Phialocephala scopiformis, a fungal endophyte of spruce producing the potent anti-insectan compound rugulosin.</title>
        <authorList>
            <consortium name="DOE Joint Genome Institute"/>
            <person name="Walker A.K."/>
            <person name="Frasz S.L."/>
            <person name="Seifert K.A."/>
            <person name="Miller J.D."/>
            <person name="Mondo S.J."/>
            <person name="Labutti K."/>
            <person name="Lipzen A."/>
            <person name="Dockter R."/>
            <person name="Kennedy M."/>
            <person name="Grigoriev I.V."/>
            <person name="Spatafora J.W."/>
        </authorList>
    </citation>
    <scope>NUCLEOTIDE SEQUENCE [LARGE SCALE GENOMIC DNA]</scope>
    <source>
        <strain evidence="2 3">CBS 120377</strain>
    </source>
</reference>
<dbReference type="InterPro" id="IPR001138">
    <property type="entry name" value="Zn2Cys6_DnaBD"/>
</dbReference>
<dbReference type="InterPro" id="IPR052973">
    <property type="entry name" value="Fungal_sec-metab_reg_TF"/>
</dbReference>
<dbReference type="InParanoid" id="A0A194XJ47"/>
<evidence type="ECO:0008006" key="4">
    <source>
        <dbReference type="Google" id="ProtNLM"/>
    </source>
</evidence>
<protein>
    <recommendedName>
        <fullName evidence="4">Zn(2)-C6 fungal-type domain-containing protein</fullName>
    </recommendedName>
</protein>
<dbReference type="PANTHER" id="PTHR35392">
    <property type="entry name" value="ZN(II)2CYS6 TRANSCRIPTION FACTOR (EUROFUNG)-RELATED-RELATED"/>
    <property type="match status" value="1"/>
</dbReference>
<dbReference type="AlphaFoldDB" id="A0A194XJ47"/>
<accession>A0A194XJ47</accession>
<keyword evidence="3" id="KW-1185">Reference proteome</keyword>
<dbReference type="GO" id="GO:0008270">
    <property type="term" value="F:zinc ion binding"/>
    <property type="evidence" value="ECO:0007669"/>
    <property type="project" value="InterPro"/>
</dbReference>
<dbReference type="PANTHER" id="PTHR35392:SF1">
    <property type="entry name" value="ZN(II)2CYS6 TRANSCRIPTION FACTOR (EUROFUNG)"/>
    <property type="match status" value="1"/>
</dbReference>
<dbReference type="KEGG" id="psco:LY89DRAFT_731375"/>
<dbReference type="GeneID" id="28829295"/>
<name>A0A194XJ47_MOLSC</name>
<dbReference type="CDD" id="cd00067">
    <property type="entry name" value="GAL4"/>
    <property type="match status" value="1"/>
</dbReference>
<evidence type="ECO:0000256" key="1">
    <source>
        <dbReference type="ARBA" id="ARBA00023242"/>
    </source>
</evidence>
<gene>
    <name evidence="2" type="ORF">LY89DRAFT_731375</name>
</gene>
<keyword evidence="1" id="KW-0539">Nucleus</keyword>
<sequence length="689" mass="77574">MDFLDVPSMFEDALRQLASNPCFAYLPDPTQTEIPLAGSHATPVQYAEELGTDPLQLDTNNKEVFWDAAPLAEDPQQDFSSTLWPLSLIDSHVDLGSTLDSPAELWTTRETDRTAPFFHPSNIDSPDVYESRTGLNTIDEELDSTAETLNLNIFQGSLGLETLCNQTLSSSSQHIITNQDYGQPSHTSNTIWQPLTSPSINESCIPSQTKQHSSAEESSFVLVKVDIEVSRAGQGSTITPPPLNDLISNFESNPSSPLPKRSRRPFTEIGKTKVKQVRVSGACAFCRARKVPCTPTGACTACVKLASGNPLADHICVRTKLRDTFVGVRALHGSSFDNRRARLTPLLSSLTGQPRPIQFSVERYDDHDSVPFRNNDHHIRTLASLDIKVMQCSAPSLCRWKRLTKVRGIYITSDIFDGQRYVIVPSSLPSIDEFDRFGRKILLASDGGHSGNLTLLLDQFLTAYCARQHNTEVRAIANLTSRIASLNNLVAYGFLNLRDGSYDLLEQLPSENHPSQRYISETVHDQIRLLAAEGLEPAEKIVFHALDDINKYICGHEHARMIIGICLLRLMLLYRDRLVRDEIRLSLPKQKKWHQYRLEKASFMYRRLTVTYGALCREYDTPLTMQWEDEDYLGSNGPDGLKDVYLKLQPAFREFCNKKLSLQYDDVLKILLANPTKQQKAKKRRKTCR</sequence>
<organism evidence="2 3">
    <name type="scientific">Mollisia scopiformis</name>
    <name type="common">Conifer needle endophyte fungus</name>
    <name type="synonym">Phialocephala scopiformis</name>
    <dbReference type="NCBI Taxonomy" id="149040"/>
    <lineage>
        <taxon>Eukaryota</taxon>
        <taxon>Fungi</taxon>
        <taxon>Dikarya</taxon>
        <taxon>Ascomycota</taxon>
        <taxon>Pezizomycotina</taxon>
        <taxon>Leotiomycetes</taxon>
        <taxon>Helotiales</taxon>
        <taxon>Mollisiaceae</taxon>
        <taxon>Mollisia</taxon>
    </lineage>
</organism>
<dbReference type="OrthoDB" id="5426982at2759"/>
<evidence type="ECO:0000313" key="3">
    <source>
        <dbReference type="Proteomes" id="UP000070700"/>
    </source>
</evidence>
<evidence type="ECO:0000313" key="2">
    <source>
        <dbReference type="EMBL" id="KUJ20146.1"/>
    </source>
</evidence>
<dbReference type="Proteomes" id="UP000070700">
    <property type="component" value="Unassembled WGS sequence"/>
</dbReference>